<sequence>MSSEKVIIKHFNETLFNGVTANVALNDASSITLSFKEEEVKEFNDQHGLFTQKAYKFSAEEKGINLFLQFKHYQDMMICSVYSSIQQEEVIFKQKSFSPQKGISLSIKNIPGIESILGFYHFNDWWTRPVFPTDISQLPARTQSILWKKGGLHYFLIPVVTAKCKTEIAGDANGLTIGLSSYLNGMNEYNTVSFIIKIGKEPLELVKDTIVTVQKELNLTYPLRENKRYPEILDYLGWCSWDAFYQEVNEKGIIDKLVELNEKKIPVKWIMIDDGWADTYNKMLRSFAADSEKFPNGLNESIKTLKEQFGVNWVGVWHTLFGYWGGIDPDSQMAIEVKNQLHKTNSGKLLPAPSADKGFGFWNAYHGYLKKAGVDFVKVDSQGAVNNFYTYHESPGTAAKEIHTALEASAGIHFDQTIINCMGMAAENIWYRPSSAISRNSDDFVPGKEISFKEHALQNVYNSLYHSHFYWGDWDMYWTDHEEDIQSAVLRALSGGPVYFSDRVGKTNPENVWPLILKSGRILRADQPALPTADMLYINPNLDGIALKVWTKTRESAVIGLFNIDLEDREVEGTVSPSDIPHFSDGTFILYEYFSGRATLLEYKDEYRVKLSGNGVSLFTIVPFEGVTPIGITSKFLSQLTVEKMYSSNGNTVFILPEGGPFGFISETQPNSVTVNGLSVAIHRKDNFYFEIICPDTESQAFIEVKI</sequence>
<evidence type="ECO:0000256" key="1">
    <source>
        <dbReference type="ARBA" id="ARBA00023277"/>
    </source>
</evidence>
<evidence type="ECO:0000313" key="3">
    <source>
        <dbReference type="Proteomes" id="UP000501868"/>
    </source>
</evidence>
<dbReference type="AlphaFoldDB" id="A0A6H1NY70"/>
<dbReference type="PANTHER" id="PTHR31268:SF32">
    <property type="entry name" value="GALACTINOL--SUCROSE GALACTOSYLTRANSFERASE 2-RELATED"/>
    <property type="match status" value="1"/>
</dbReference>
<evidence type="ECO:0000313" key="2">
    <source>
        <dbReference type="EMBL" id="QIZ06175.1"/>
    </source>
</evidence>
<keyword evidence="1" id="KW-0119">Carbohydrate metabolism</keyword>
<name>A0A6H1NY70_PRIMG</name>
<proteinExistence type="predicted"/>
<dbReference type="InterPro" id="IPR008811">
    <property type="entry name" value="Glycosyl_hydrolases_36"/>
</dbReference>
<gene>
    <name evidence="2" type="ORF">HFZ78_05075</name>
</gene>
<dbReference type="Gene3D" id="3.20.20.70">
    <property type="entry name" value="Aldolase class I"/>
    <property type="match status" value="1"/>
</dbReference>
<dbReference type="Proteomes" id="UP000501868">
    <property type="component" value="Chromosome"/>
</dbReference>
<dbReference type="SUPFAM" id="SSF51445">
    <property type="entry name" value="(Trans)glycosidases"/>
    <property type="match status" value="1"/>
</dbReference>
<dbReference type="Pfam" id="PF05691">
    <property type="entry name" value="Raffinose_syn"/>
    <property type="match status" value="2"/>
</dbReference>
<protein>
    <recommendedName>
        <fullName evidence="4">Raffinose synthase</fullName>
    </recommendedName>
</protein>
<reference evidence="2 3" key="1">
    <citation type="submission" date="2020-04" db="EMBL/GenBank/DDBJ databases">
        <title>Genome-Wide Identification of 5-Methylcytosine Sites in Bacterial Genomes By High-Throughput Sequencing of MspJI Restriction Fragments.</title>
        <authorList>
            <person name="Wu V."/>
        </authorList>
    </citation>
    <scope>NUCLEOTIDE SEQUENCE [LARGE SCALE GENOMIC DNA]</scope>
    <source>
        <strain evidence="2 3">S2</strain>
    </source>
</reference>
<organism evidence="2 3">
    <name type="scientific">Priestia megaterium</name>
    <name type="common">Bacillus megaterium</name>
    <dbReference type="NCBI Taxonomy" id="1404"/>
    <lineage>
        <taxon>Bacteria</taxon>
        <taxon>Bacillati</taxon>
        <taxon>Bacillota</taxon>
        <taxon>Bacilli</taxon>
        <taxon>Bacillales</taxon>
        <taxon>Bacillaceae</taxon>
        <taxon>Priestia</taxon>
    </lineage>
</organism>
<reference evidence="2 3" key="2">
    <citation type="submission" date="2020-04" db="EMBL/GenBank/DDBJ databases">
        <authorList>
            <person name="Fomenkov A."/>
            <person name="Anton B.P."/>
            <person name="Roberts R.J."/>
        </authorList>
    </citation>
    <scope>NUCLEOTIDE SEQUENCE [LARGE SCALE GENOMIC DNA]</scope>
    <source>
        <strain evidence="2 3">S2</strain>
    </source>
</reference>
<evidence type="ECO:0008006" key="4">
    <source>
        <dbReference type="Google" id="ProtNLM"/>
    </source>
</evidence>
<accession>A0A6H1NY70</accession>
<dbReference type="PANTHER" id="PTHR31268">
    <property type="match status" value="1"/>
</dbReference>
<dbReference type="InterPro" id="IPR013785">
    <property type="entry name" value="Aldolase_TIM"/>
</dbReference>
<dbReference type="EMBL" id="CP051128">
    <property type="protein sequence ID" value="QIZ06175.1"/>
    <property type="molecule type" value="Genomic_DNA"/>
</dbReference>
<dbReference type="InterPro" id="IPR017853">
    <property type="entry name" value="GH"/>
</dbReference>